<dbReference type="Pfam" id="PF13692">
    <property type="entry name" value="Glyco_trans_1_4"/>
    <property type="match status" value="1"/>
</dbReference>
<dbReference type="Proteomes" id="UP000477311">
    <property type="component" value="Unassembled WGS sequence"/>
</dbReference>
<dbReference type="AlphaFoldDB" id="A0A6M1S4E0"/>
<proteinExistence type="predicted"/>
<reference evidence="1 2" key="1">
    <citation type="submission" date="2020-02" db="EMBL/GenBank/DDBJ databases">
        <title>Draft genome sequence of Limisphaera ngatamarikiensis NGM72.4T, a thermophilic Verrucomicrobia grouped in subdivision 3.</title>
        <authorList>
            <person name="Carere C.R."/>
            <person name="Steen J."/>
            <person name="Hugenholtz P."/>
            <person name="Stott M.B."/>
        </authorList>
    </citation>
    <scope>NUCLEOTIDE SEQUENCE [LARGE SCALE GENOMIC DNA]</scope>
    <source>
        <strain evidence="1 2">NGM72.4</strain>
    </source>
</reference>
<keyword evidence="1" id="KW-0808">Transferase</keyword>
<dbReference type="SUPFAM" id="SSF53756">
    <property type="entry name" value="UDP-Glycosyltransferase/glycogen phosphorylase"/>
    <property type="match status" value="1"/>
</dbReference>
<protein>
    <submittedName>
        <fullName evidence="1">Glycosyltransferase family 4 protein</fullName>
    </submittedName>
</protein>
<accession>A0A6M1S4E0</accession>
<dbReference type="EMBL" id="JAAKYA010000082">
    <property type="protein sequence ID" value="NGO40160.1"/>
    <property type="molecule type" value="Genomic_DNA"/>
</dbReference>
<dbReference type="GO" id="GO:0016757">
    <property type="term" value="F:glycosyltransferase activity"/>
    <property type="evidence" value="ECO:0007669"/>
    <property type="project" value="TreeGrafter"/>
</dbReference>
<dbReference type="PANTHER" id="PTHR12526">
    <property type="entry name" value="GLYCOSYLTRANSFERASE"/>
    <property type="match status" value="1"/>
</dbReference>
<comment type="caution">
    <text evidence="1">The sequence shown here is derived from an EMBL/GenBank/DDBJ whole genome shotgun (WGS) entry which is preliminary data.</text>
</comment>
<evidence type="ECO:0000313" key="1">
    <source>
        <dbReference type="EMBL" id="NGO40160.1"/>
    </source>
</evidence>
<dbReference type="Gene3D" id="3.40.50.2000">
    <property type="entry name" value="Glycogen Phosphorylase B"/>
    <property type="match status" value="1"/>
</dbReference>
<keyword evidence="2" id="KW-1185">Reference proteome</keyword>
<dbReference type="CDD" id="cd03801">
    <property type="entry name" value="GT4_PimA-like"/>
    <property type="match status" value="1"/>
</dbReference>
<name>A0A6M1S4E0_9BACT</name>
<sequence length="422" mass="47204">MDERRKVLMSAYACEPGRGSEPEVGWRWATEMARYHKVTVVTRANNRPAIESALGSLPEPHPEFLYYDPPGPWLRWKGRGVPVSVFYAVWQWGVRRHVAARLNSYDLVHHVTFNSFRQPGFWWQARPPVLLGPLGGGQICPWPFLRRFGTRLIPEGFRSLTVLSAPFWPPLHFSFRAAAMILVANGDTARRIPERYRSKVRSMLETGVMPEQVRPPRPVRREGPVRVLWVSRMEKIKGGSLAVTAYARARQQEPRLRLSMVGDGPDAGAVKATAVRLGVASAIEWHGRVSREQLPPLLESHDLFLFTSLRDTSGNALLEAMAASLPAVTLLHHGQAEIVTDATAIRVPPTDPETTADALARALVELARDPDRRRCMSVAAHERVLQHYIWPQKAAAMNRIYEEIWSALAAQAPSSGVPGSAR</sequence>
<evidence type="ECO:0000313" key="2">
    <source>
        <dbReference type="Proteomes" id="UP000477311"/>
    </source>
</evidence>
<gene>
    <name evidence="1" type="ORF">G4L39_12260</name>
</gene>
<organism evidence="1 2">
    <name type="scientific">Limisphaera ngatamarikiensis</name>
    <dbReference type="NCBI Taxonomy" id="1324935"/>
    <lineage>
        <taxon>Bacteria</taxon>
        <taxon>Pseudomonadati</taxon>
        <taxon>Verrucomicrobiota</taxon>
        <taxon>Verrucomicrobiia</taxon>
        <taxon>Limisphaerales</taxon>
        <taxon>Limisphaeraceae</taxon>
        <taxon>Limisphaera</taxon>
    </lineage>
</organism>
<dbReference type="PANTHER" id="PTHR12526:SF636">
    <property type="entry name" value="BLL3647 PROTEIN"/>
    <property type="match status" value="1"/>
</dbReference>
<dbReference type="RefSeq" id="WP_165108475.1">
    <property type="nucleotide sequence ID" value="NZ_JAAKYA010000082.1"/>
</dbReference>